<feature type="repeat" description="TPR" evidence="6">
    <location>
        <begin position="336"/>
        <end position="369"/>
    </location>
</feature>
<feature type="repeat" description="TPR" evidence="6">
    <location>
        <begin position="72"/>
        <end position="105"/>
    </location>
</feature>
<dbReference type="FunFam" id="1.10.260.100:FF:000004">
    <property type="entry name" value="Putative stress-induced-phosphoprotein 1"/>
    <property type="match status" value="1"/>
</dbReference>
<dbReference type="InterPro" id="IPR011990">
    <property type="entry name" value="TPR-like_helical_dom_sf"/>
</dbReference>
<feature type="compositionally biased region" description="Basic and acidic residues" evidence="7">
    <location>
        <begin position="228"/>
        <end position="240"/>
    </location>
</feature>
<dbReference type="FunFam" id="1.25.40.10:FF:000010">
    <property type="entry name" value="Stress-induced phosphoprotein 1"/>
    <property type="match status" value="1"/>
</dbReference>
<evidence type="ECO:0000256" key="6">
    <source>
        <dbReference type="PROSITE-ProRule" id="PRU00339"/>
    </source>
</evidence>
<dbReference type="InterPro" id="IPR041243">
    <property type="entry name" value="STI1/HOP_DP"/>
</dbReference>
<evidence type="ECO:0000256" key="4">
    <source>
        <dbReference type="ARBA" id="ARBA00022803"/>
    </source>
</evidence>
<dbReference type="PROSITE" id="PS50293">
    <property type="entry name" value="TPR_REGION"/>
    <property type="match status" value="1"/>
</dbReference>
<feature type="domain" description="STI1" evidence="8">
    <location>
        <begin position="536"/>
        <end position="575"/>
    </location>
</feature>
<evidence type="ECO:0000256" key="1">
    <source>
        <dbReference type="ARBA" id="ARBA00004496"/>
    </source>
</evidence>
<dbReference type="Pfam" id="PF07719">
    <property type="entry name" value="TPR_2"/>
    <property type="match status" value="1"/>
</dbReference>
<dbReference type="FunFam" id="1.25.40.10:FF:000027">
    <property type="entry name" value="stress-induced-phosphoprotein 1 isoform X1"/>
    <property type="match status" value="1"/>
</dbReference>
<dbReference type="PANTHER" id="PTHR22904">
    <property type="entry name" value="TPR REPEAT CONTAINING PROTEIN"/>
    <property type="match status" value="1"/>
</dbReference>
<dbReference type="EMBL" id="JAHCVI010000001">
    <property type="protein sequence ID" value="KAG7292851.1"/>
    <property type="molecule type" value="Genomic_DNA"/>
</dbReference>
<reference evidence="9" key="1">
    <citation type="submission" date="2023-02" db="EMBL/GenBank/DDBJ databases">
        <authorList>
            <person name="Palmer J.M."/>
        </authorList>
    </citation>
    <scope>NUCLEOTIDE SEQUENCE</scope>
    <source>
        <strain evidence="9">FW57</strain>
    </source>
</reference>
<name>A0AAD4F4C6_9PEZI</name>
<keyword evidence="10" id="KW-1185">Reference proteome</keyword>
<accession>A0AAD4F4C6</accession>
<comment type="subunit">
    <text evidence="5">Part of a larger complex that includes HSP70, HSP90, and immunophilins.</text>
</comment>
<feature type="compositionally biased region" description="Acidic residues" evidence="7">
    <location>
        <begin position="241"/>
        <end position="252"/>
    </location>
</feature>
<dbReference type="SMART" id="SM00028">
    <property type="entry name" value="TPR"/>
    <property type="match status" value="9"/>
</dbReference>
<proteinExistence type="predicted"/>
<dbReference type="Pfam" id="PF17830">
    <property type="entry name" value="STI1-HOP_DP"/>
    <property type="match status" value="2"/>
</dbReference>
<evidence type="ECO:0000256" key="5">
    <source>
        <dbReference type="ARBA" id="ARBA00064323"/>
    </source>
</evidence>
<evidence type="ECO:0000259" key="8">
    <source>
        <dbReference type="SMART" id="SM00727"/>
    </source>
</evidence>
<dbReference type="Gene3D" id="1.25.40.10">
    <property type="entry name" value="Tetratricopeptide repeat domain"/>
    <property type="match status" value="3"/>
</dbReference>
<dbReference type="SUPFAM" id="SSF48452">
    <property type="entry name" value="TPR-like"/>
    <property type="match status" value="3"/>
</dbReference>
<feature type="compositionally biased region" description="Basic and acidic residues" evidence="7">
    <location>
        <begin position="253"/>
        <end position="264"/>
    </location>
</feature>
<dbReference type="InterPro" id="IPR013105">
    <property type="entry name" value="TPR_2"/>
</dbReference>
<dbReference type="GO" id="GO:0042030">
    <property type="term" value="F:ATPase inhibitor activity"/>
    <property type="evidence" value="ECO:0007669"/>
    <property type="project" value="UniProtKB-ARBA"/>
</dbReference>
<dbReference type="FunFam" id="1.25.40.10:FF:000020">
    <property type="entry name" value="Stress-induced phosphoprotein 1"/>
    <property type="match status" value="1"/>
</dbReference>
<comment type="caution">
    <text evidence="9">The sequence shown here is derived from an EMBL/GenBank/DDBJ whole genome shotgun (WGS) entry which is preliminary data.</text>
</comment>
<dbReference type="AlphaFoldDB" id="A0AAD4F4C6"/>
<keyword evidence="2" id="KW-0963">Cytoplasm</keyword>
<dbReference type="PROSITE" id="PS50005">
    <property type="entry name" value="TPR"/>
    <property type="match status" value="3"/>
</dbReference>
<evidence type="ECO:0000313" key="9">
    <source>
        <dbReference type="EMBL" id="KAG7292851.1"/>
    </source>
</evidence>
<gene>
    <name evidence="9" type="ORF">NEMBOFW57_002896</name>
</gene>
<dbReference type="PANTHER" id="PTHR22904:SF523">
    <property type="entry name" value="STRESS-INDUCED-PHOSPHOPROTEIN 1"/>
    <property type="match status" value="1"/>
</dbReference>
<dbReference type="Gene3D" id="1.10.260.100">
    <property type="match status" value="2"/>
</dbReference>
<dbReference type="InterPro" id="IPR006636">
    <property type="entry name" value="STI1_HS-bd"/>
</dbReference>
<organism evidence="9 10">
    <name type="scientific">Staphylotrichum longicolle</name>
    <dbReference type="NCBI Taxonomy" id="669026"/>
    <lineage>
        <taxon>Eukaryota</taxon>
        <taxon>Fungi</taxon>
        <taxon>Dikarya</taxon>
        <taxon>Ascomycota</taxon>
        <taxon>Pezizomycotina</taxon>
        <taxon>Sordariomycetes</taxon>
        <taxon>Sordariomycetidae</taxon>
        <taxon>Sordariales</taxon>
        <taxon>Chaetomiaceae</taxon>
        <taxon>Staphylotrichum</taxon>
    </lineage>
</organism>
<sequence>MSTADELKALGNKAIAAKNFDEAIDKFTQAIAIDPSNHILYSNRSAAYASKKEWDSALADAEKTTELKPDWPKGWGRKGTALYGKGDLLGAHDAYEEGLKIDPNNAGMKNDLASVKRAMEQEAGGAGGAFDPTGGLGKMFSDPNLIQKLASNPKTSALLADPSFMAKIQAIKQNPNNMQDLFSDPRMIQVLGVLMGVDMEMRDAGEAVPGASGSRVEAEEDVQMPDAPAKKPEPAKKAPEPEPEPEEVDEEALEKKKAKEAADKEKALGTENYKKRNFDEAIKHYQAAWDLHKDITYLNNLGAAYFEKGDYQACIDTCTKAVEEGRELYADFKIIAKSYARIGTAYEKQGDLAQAIDFYNKSLREHRTPDVVNKVRAAERNKIEAARQAYIDPVKAEEAREEGNKKFKESDWPGAVAAYSEMIKRAPEDPRGYSNRAAAFIKLLEFPSALEDCATAVKKDPKFIRAYIRKAQAYFGMREYSKCVDACTEASNVDLEHHNGANSKEIEQQQQKAFAAMYSARENETEEQTRERLMRDPEIMSIMQDPVMQSILQQAQSDPAALAEHMKNPTIRNKVQKLIAAGVIRVGR</sequence>
<evidence type="ECO:0000313" key="10">
    <source>
        <dbReference type="Proteomes" id="UP001197093"/>
    </source>
</evidence>
<comment type="subcellular location">
    <subcellularLocation>
        <location evidence="1">Cytoplasm</location>
    </subcellularLocation>
</comment>
<feature type="repeat" description="TPR" evidence="6">
    <location>
        <begin position="4"/>
        <end position="37"/>
    </location>
</feature>
<evidence type="ECO:0000256" key="7">
    <source>
        <dbReference type="SAM" id="MobiDB-lite"/>
    </source>
</evidence>
<dbReference type="InterPro" id="IPR019734">
    <property type="entry name" value="TPR_rpt"/>
</dbReference>
<feature type="domain" description="STI1" evidence="8">
    <location>
        <begin position="142"/>
        <end position="181"/>
    </location>
</feature>
<dbReference type="GO" id="GO:0005737">
    <property type="term" value="C:cytoplasm"/>
    <property type="evidence" value="ECO:0007669"/>
    <property type="project" value="UniProtKB-SubCell"/>
</dbReference>
<keyword evidence="3" id="KW-0677">Repeat</keyword>
<dbReference type="FunFam" id="1.10.260.100:FF:000002">
    <property type="entry name" value="Stress-induced-phosphoprotein 1 (Hsp70/Hsp90-organizing)"/>
    <property type="match status" value="1"/>
</dbReference>
<dbReference type="GO" id="GO:0051879">
    <property type="term" value="F:Hsp90 protein binding"/>
    <property type="evidence" value="ECO:0007669"/>
    <property type="project" value="TreeGrafter"/>
</dbReference>
<dbReference type="Proteomes" id="UP001197093">
    <property type="component" value="Unassembled WGS sequence"/>
</dbReference>
<evidence type="ECO:0000256" key="2">
    <source>
        <dbReference type="ARBA" id="ARBA00022490"/>
    </source>
</evidence>
<keyword evidence="4 6" id="KW-0802">TPR repeat</keyword>
<dbReference type="Pfam" id="PF13424">
    <property type="entry name" value="TPR_12"/>
    <property type="match status" value="1"/>
</dbReference>
<feature type="region of interest" description="Disordered" evidence="7">
    <location>
        <begin position="206"/>
        <end position="264"/>
    </location>
</feature>
<dbReference type="SMART" id="SM00727">
    <property type="entry name" value="STI1"/>
    <property type="match status" value="2"/>
</dbReference>
<protein>
    <recommendedName>
        <fullName evidence="8">STI1 domain-containing protein</fullName>
    </recommendedName>
</protein>
<evidence type="ECO:0000256" key="3">
    <source>
        <dbReference type="ARBA" id="ARBA00022737"/>
    </source>
</evidence>